<dbReference type="PROSITE" id="PS51186">
    <property type="entry name" value="GNAT"/>
    <property type="match status" value="1"/>
</dbReference>
<comment type="caution">
    <text evidence="1">The sequence shown here is derived from an EMBL/GenBank/DDBJ whole genome shotgun (WGS) entry which is preliminary data.</text>
</comment>
<dbReference type="GO" id="GO:0016747">
    <property type="term" value="F:acyltransferase activity, transferring groups other than amino-acyl groups"/>
    <property type="evidence" value="ECO:0007669"/>
    <property type="project" value="InterPro"/>
</dbReference>
<dbReference type="SUPFAM" id="SSF55729">
    <property type="entry name" value="Acyl-CoA N-acyltransferases (Nat)"/>
    <property type="match status" value="1"/>
</dbReference>
<dbReference type="RefSeq" id="WP_037601905.1">
    <property type="nucleotide sequence ID" value="NZ_JJMS01000013.1"/>
</dbReference>
<gene>
    <name evidence="1" type="ORF">DL07_02070</name>
</gene>
<sequence>MTLEIRNIYPLTSTFKMVASLYEAAFPVEERLPLWQLSWNNLKNGQSFLAYFDQGVFIGFTYAICTDNLVYLLFLAVEESKQSQGYGSQILAQVREEAGERPCVLTIEPMDEEQVSNRAQRLKRLAFYERNGYQALNHFYFEGSERYQILTTDKSLSLVDLERALAKTFLGRYGIRVD</sequence>
<accession>A0A074IU95</accession>
<dbReference type="CDD" id="cd04301">
    <property type="entry name" value="NAT_SF"/>
    <property type="match status" value="1"/>
</dbReference>
<dbReference type="Proteomes" id="UP000027855">
    <property type="component" value="Unassembled WGS sequence"/>
</dbReference>
<dbReference type="InterPro" id="IPR000182">
    <property type="entry name" value="GNAT_dom"/>
</dbReference>
<proteinExistence type="predicted"/>
<evidence type="ECO:0000313" key="1">
    <source>
        <dbReference type="EMBL" id="KEO45273.1"/>
    </source>
</evidence>
<evidence type="ECO:0000313" key="2">
    <source>
        <dbReference type="Proteomes" id="UP000027855"/>
    </source>
</evidence>
<protein>
    <submittedName>
        <fullName evidence="1">Uncharacterized protein</fullName>
    </submittedName>
</protein>
<dbReference type="InterPro" id="IPR016181">
    <property type="entry name" value="Acyl_CoA_acyltransferase"/>
</dbReference>
<dbReference type="Gene3D" id="3.40.630.30">
    <property type="match status" value="1"/>
</dbReference>
<reference evidence="1 2" key="1">
    <citation type="submission" date="2014-04" db="EMBL/GenBank/DDBJ databases">
        <title>Variable characteristics of bacteriocin-producing Streptococcus salivarius strains isolated from Malaysian subjects.</title>
        <authorList>
            <person name="Philip K."/>
            <person name="Barbour A."/>
        </authorList>
    </citation>
    <scope>NUCLEOTIDE SEQUENCE [LARGE SCALE GENOMIC DNA]</scope>
    <source>
        <strain evidence="1 2">NU10</strain>
    </source>
</reference>
<dbReference type="AlphaFoldDB" id="A0A074IU95"/>
<dbReference type="EMBL" id="JJMT01000012">
    <property type="protein sequence ID" value="KEO45273.1"/>
    <property type="molecule type" value="Genomic_DNA"/>
</dbReference>
<dbReference type="Pfam" id="PF13508">
    <property type="entry name" value="Acetyltransf_7"/>
    <property type="match status" value="1"/>
</dbReference>
<name>A0A074IU95_STRSL</name>
<organism evidence="1 2">
    <name type="scientific">Streptococcus salivarius</name>
    <dbReference type="NCBI Taxonomy" id="1304"/>
    <lineage>
        <taxon>Bacteria</taxon>
        <taxon>Bacillati</taxon>
        <taxon>Bacillota</taxon>
        <taxon>Bacilli</taxon>
        <taxon>Lactobacillales</taxon>
        <taxon>Streptococcaceae</taxon>
        <taxon>Streptococcus</taxon>
    </lineage>
</organism>